<evidence type="ECO:0000313" key="3">
    <source>
        <dbReference type="Proteomes" id="UP001596395"/>
    </source>
</evidence>
<sequence>MLGALPPPGAVGHVLASAGEVLADAPLLQAAVSGLDPLQVLLLAMAAASTALGLYVGYQAYRGFRRNDSTPMKFLSLGLVLLTAVTFGLSFGGSLAFQYDVAPEVLRPAWQVAVRGSQLAGLACIVYALHRRP</sequence>
<feature type="transmembrane region" description="Helical" evidence="1">
    <location>
        <begin position="74"/>
        <end position="97"/>
    </location>
</feature>
<dbReference type="AlphaFoldDB" id="A0ABD5VK52"/>
<keyword evidence="1" id="KW-0812">Transmembrane</keyword>
<evidence type="ECO:0000256" key="1">
    <source>
        <dbReference type="SAM" id="Phobius"/>
    </source>
</evidence>
<protein>
    <recommendedName>
        <fullName evidence="4">DUF5671 domain-containing protein</fullName>
    </recommendedName>
</protein>
<feature type="transmembrane region" description="Helical" evidence="1">
    <location>
        <begin position="109"/>
        <end position="129"/>
    </location>
</feature>
<comment type="caution">
    <text evidence="2">The sequence shown here is derived from an EMBL/GenBank/DDBJ whole genome shotgun (WGS) entry which is preliminary data.</text>
</comment>
<evidence type="ECO:0000313" key="2">
    <source>
        <dbReference type="EMBL" id="MFC6953844.1"/>
    </source>
</evidence>
<proteinExistence type="predicted"/>
<keyword evidence="3" id="KW-1185">Reference proteome</keyword>
<name>A0ABD5VK52_9EURY</name>
<accession>A0ABD5VK52</accession>
<dbReference type="EMBL" id="JBHSXN010000002">
    <property type="protein sequence ID" value="MFC6953844.1"/>
    <property type="molecule type" value="Genomic_DNA"/>
</dbReference>
<gene>
    <name evidence="2" type="ORF">ACFQGB_13310</name>
</gene>
<dbReference type="Proteomes" id="UP001596395">
    <property type="component" value="Unassembled WGS sequence"/>
</dbReference>
<organism evidence="2 3">
    <name type="scientific">Halorubellus litoreus</name>
    <dbReference type="NCBI Taxonomy" id="755308"/>
    <lineage>
        <taxon>Archaea</taxon>
        <taxon>Methanobacteriati</taxon>
        <taxon>Methanobacteriota</taxon>
        <taxon>Stenosarchaea group</taxon>
        <taxon>Halobacteria</taxon>
        <taxon>Halobacteriales</taxon>
        <taxon>Halorubellaceae</taxon>
        <taxon>Halorubellus</taxon>
    </lineage>
</organism>
<keyword evidence="1" id="KW-0472">Membrane</keyword>
<dbReference type="RefSeq" id="WP_336350795.1">
    <property type="nucleotide sequence ID" value="NZ_JAZAQL010000002.1"/>
</dbReference>
<dbReference type="Pfam" id="PF24365">
    <property type="entry name" value="DUF7521"/>
    <property type="match status" value="1"/>
</dbReference>
<feature type="transmembrane region" description="Helical" evidence="1">
    <location>
        <begin position="38"/>
        <end position="58"/>
    </location>
</feature>
<keyword evidence="1" id="KW-1133">Transmembrane helix</keyword>
<evidence type="ECO:0008006" key="4">
    <source>
        <dbReference type="Google" id="ProtNLM"/>
    </source>
</evidence>
<dbReference type="InterPro" id="IPR055943">
    <property type="entry name" value="DUF7521"/>
</dbReference>
<reference evidence="2 3" key="1">
    <citation type="journal article" date="2019" name="Int. J. Syst. Evol. Microbiol.">
        <title>The Global Catalogue of Microorganisms (GCM) 10K type strain sequencing project: providing services to taxonomists for standard genome sequencing and annotation.</title>
        <authorList>
            <consortium name="The Broad Institute Genomics Platform"/>
            <consortium name="The Broad Institute Genome Sequencing Center for Infectious Disease"/>
            <person name="Wu L."/>
            <person name="Ma J."/>
        </authorList>
    </citation>
    <scope>NUCLEOTIDE SEQUENCE [LARGE SCALE GENOMIC DNA]</scope>
    <source>
        <strain evidence="2 3">GX26</strain>
    </source>
</reference>